<organism evidence="2 3">
    <name type="scientific">Candidatus Desulfaltia bathyphila</name>
    <dbReference type="NCBI Taxonomy" id="2841697"/>
    <lineage>
        <taxon>Bacteria</taxon>
        <taxon>Pseudomonadati</taxon>
        <taxon>Thermodesulfobacteriota</taxon>
        <taxon>Desulfobacteria</taxon>
        <taxon>Desulfobacterales</taxon>
        <taxon>Desulfobacterales incertae sedis</taxon>
        <taxon>Candidatus Desulfaltia</taxon>
    </lineage>
</organism>
<evidence type="ECO:0000313" key="3">
    <source>
        <dbReference type="Proteomes" id="UP000603545"/>
    </source>
</evidence>
<protein>
    <submittedName>
        <fullName evidence="2">Uncharacterized protein</fullName>
    </submittedName>
</protein>
<evidence type="ECO:0000313" key="2">
    <source>
        <dbReference type="EMBL" id="MBC8199344.1"/>
    </source>
</evidence>
<dbReference type="EMBL" id="JACNLL010000047">
    <property type="protein sequence ID" value="MBC8199344.1"/>
    <property type="molecule type" value="Genomic_DNA"/>
</dbReference>
<keyword evidence="1" id="KW-0812">Transmembrane</keyword>
<accession>A0A8J6N374</accession>
<dbReference type="AlphaFoldDB" id="A0A8J6N374"/>
<gene>
    <name evidence="2" type="ORF">H8E80_04770</name>
</gene>
<comment type="caution">
    <text evidence="2">The sequence shown here is derived from an EMBL/GenBank/DDBJ whole genome shotgun (WGS) entry which is preliminary data.</text>
</comment>
<reference evidence="2 3" key="1">
    <citation type="submission" date="2020-08" db="EMBL/GenBank/DDBJ databases">
        <title>Bridging the membrane lipid divide: bacteria of the FCB group superphylum have the potential to synthesize archaeal ether lipids.</title>
        <authorList>
            <person name="Villanueva L."/>
            <person name="Von Meijenfeldt F.A.B."/>
            <person name="Westbye A.B."/>
            <person name="Yadav S."/>
            <person name="Hopmans E.C."/>
            <person name="Dutilh B.E."/>
            <person name="Sinninghe Damste J.S."/>
        </authorList>
    </citation>
    <scope>NUCLEOTIDE SEQUENCE [LARGE SCALE GENOMIC DNA]</scope>
    <source>
        <strain evidence="2">NIOZ-UU82</strain>
    </source>
</reference>
<proteinExistence type="predicted"/>
<feature type="transmembrane region" description="Helical" evidence="1">
    <location>
        <begin position="12"/>
        <end position="29"/>
    </location>
</feature>
<keyword evidence="1" id="KW-0472">Membrane</keyword>
<name>A0A8J6N374_9BACT</name>
<keyword evidence="1" id="KW-1133">Transmembrane helix</keyword>
<evidence type="ECO:0000256" key="1">
    <source>
        <dbReference type="SAM" id="Phobius"/>
    </source>
</evidence>
<sequence length="158" mass="17815">MIKRIIGEVKPYRILILTLLIVSTGILILQDYSRLTKDFSKLMSFLTKVRLKAMQNDVILITQFMGKNVIVKNGKTGNVLDSLHVSTLNKINYDTKLGKNMIVFSGRGTSPYNIRIHGGDMTLKSWFGFRKNIAVNCTGLVTECLYPEDLAILEENSD</sequence>
<dbReference type="Proteomes" id="UP000603545">
    <property type="component" value="Unassembled WGS sequence"/>
</dbReference>